<dbReference type="Gene3D" id="3.40.47.10">
    <property type="match status" value="1"/>
</dbReference>
<keyword evidence="2" id="KW-0012">Acyltransferase</keyword>
<dbReference type="NCBIfam" id="NF006829">
    <property type="entry name" value="PRK09352.1"/>
    <property type="match status" value="1"/>
</dbReference>
<dbReference type="InterPro" id="IPR013751">
    <property type="entry name" value="ACP_syn_III_N"/>
</dbReference>
<dbReference type="EMBL" id="JBHULV010000014">
    <property type="protein sequence ID" value="MFD2731061.1"/>
    <property type="molecule type" value="Genomic_DNA"/>
</dbReference>
<dbReference type="InterPro" id="IPR013747">
    <property type="entry name" value="ACP_syn_III_C"/>
</dbReference>
<evidence type="ECO:0000313" key="5">
    <source>
        <dbReference type="EMBL" id="MFD2731061.1"/>
    </source>
</evidence>
<dbReference type="Pfam" id="PF08545">
    <property type="entry name" value="ACP_syn_III"/>
    <property type="match status" value="1"/>
</dbReference>
<accession>A0ABW5TSH2</accession>
<reference evidence="6" key="1">
    <citation type="journal article" date="2019" name="Int. J. Syst. Evol. Microbiol.">
        <title>The Global Catalogue of Microorganisms (GCM) 10K type strain sequencing project: providing services to taxonomists for standard genome sequencing and annotation.</title>
        <authorList>
            <consortium name="The Broad Institute Genomics Platform"/>
            <consortium name="The Broad Institute Genome Sequencing Center for Infectious Disease"/>
            <person name="Wu L."/>
            <person name="Ma J."/>
        </authorList>
    </citation>
    <scope>NUCLEOTIDE SEQUENCE [LARGE SCALE GENOMIC DNA]</scope>
    <source>
        <strain evidence="6">KCTC 42456</strain>
    </source>
</reference>
<dbReference type="PANTHER" id="PTHR34069:SF2">
    <property type="entry name" value="BETA-KETOACYL-[ACYL-CARRIER-PROTEIN] SYNTHASE III"/>
    <property type="match status" value="1"/>
</dbReference>
<dbReference type="PANTHER" id="PTHR34069">
    <property type="entry name" value="3-OXOACYL-[ACYL-CARRIER-PROTEIN] SYNTHASE 3"/>
    <property type="match status" value="1"/>
</dbReference>
<comment type="caution">
    <text evidence="5">The sequence shown here is derived from an EMBL/GenBank/DDBJ whole genome shotgun (WGS) entry which is preliminary data.</text>
</comment>
<keyword evidence="1" id="KW-0808">Transferase</keyword>
<proteinExistence type="predicted"/>
<organism evidence="5 6">
    <name type="scientific">Pedobacter alpinus</name>
    <dbReference type="NCBI Taxonomy" id="1590643"/>
    <lineage>
        <taxon>Bacteria</taxon>
        <taxon>Pseudomonadati</taxon>
        <taxon>Bacteroidota</taxon>
        <taxon>Sphingobacteriia</taxon>
        <taxon>Sphingobacteriales</taxon>
        <taxon>Sphingobacteriaceae</taxon>
        <taxon>Pedobacter</taxon>
    </lineage>
</organism>
<keyword evidence="6" id="KW-1185">Reference proteome</keyword>
<evidence type="ECO:0000313" key="6">
    <source>
        <dbReference type="Proteomes" id="UP001597546"/>
    </source>
</evidence>
<dbReference type="CDD" id="cd00830">
    <property type="entry name" value="KAS_III"/>
    <property type="match status" value="1"/>
</dbReference>
<dbReference type="Pfam" id="PF08541">
    <property type="entry name" value="ACP_syn_III_C"/>
    <property type="match status" value="1"/>
</dbReference>
<evidence type="ECO:0000259" key="3">
    <source>
        <dbReference type="Pfam" id="PF08541"/>
    </source>
</evidence>
<gene>
    <name evidence="5" type="ORF">ACFSSE_05030</name>
</gene>
<dbReference type="InterPro" id="IPR016039">
    <property type="entry name" value="Thiolase-like"/>
</dbReference>
<protein>
    <submittedName>
        <fullName evidence="5">3-oxoacyl-ACP synthase III family protein</fullName>
    </submittedName>
</protein>
<dbReference type="SUPFAM" id="SSF53901">
    <property type="entry name" value="Thiolase-like"/>
    <property type="match status" value="1"/>
</dbReference>
<feature type="domain" description="Beta-ketoacyl-[acyl-carrier-protein] synthase III C-terminal" evidence="3">
    <location>
        <begin position="247"/>
        <end position="335"/>
    </location>
</feature>
<sequence>MAFIHSLTYYLPADTLDNETINRQFPEWGIDKISSKTGIYNRHIASADEFSSDMAVQVAEKLFAEQKIDKNKIQFILLCTQSADYFLPTTACIVQEKLGLSNTVGALDFNLGCSGYVYGLSLAKGLIDGGLVDNVLLITSETYSKFINPKDKSNLTIFGDAASATFLTKEKGRCSLNHFIFGTDGGGAENLIVKSGGMRFRQGKTNQVKEITDEYDNVHTDADLYMNGSEIFNFTLSSVPSLVNQVLSKANLNREDIDLYIFHQANKYMLNHLRKKIGIDEQKFFVFLENCGNTVSSTIPIALCEAMEQGKIKADQKILLAGFGVGYSWAGCTLKFY</sequence>
<feature type="domain" description="Beta-ketoacyl-[acyl-carrier-protein] synthase III N-terminal" evidence="4">
    <location>
        <begin position="107"/>
        <end position="185"/>
    </location>
</feature>
<evidence type="ECO:0000256" key="2">
    <source>
        <dbReference type="ARBA" id="ARBA00023315"/>
    </source>
</evidence>
<evidence type="ECO:0000256" key="1">
    <source>
        <dbReference type="ARBA" id="ARBA00022679"/>
    </source>
</evidence>
<dbReference type="RefSeq" id="WP_379041884.1">
    <property type="nucleotide sequence ID" value="NZ_JBHSKW010000018.1"/>
</dbReference>
<dbReference type="Proteomes" id="UP001597546">
    <property type="component" value="Unassembled WGS sequence"/>
</dbReference>
<name>A0ABW5TSH2_9SPHI</name>
<evidence type="ECO:0000259" key="4">
    <source>
        <dbReference type="Pfam" id="PF08545"/>
    </source>
</evidence>